<dbReference type="InterPro" id="IPR018535">
    <property type="entry name" value="DUF1996"/>
</dbReference>
<feature type="domain" description="WSC" evidence="3">
    <location>
        <begin position="629"/>
        <end position="727"/>
    </location>
</feature>
<keyword evidence="5" id="KW-1185">Reference proteome</keyword>
<dbReference type="Pfam" id="PF09362">
    <property type="entry name" value="DUF1996"/>
    <property type="match status" value="1"/>
</dbReference>
<feature type="compositionally biased region" description="Polar residues" evidence="1">
    <location>
        <begin position="350"/>
        <end position="372"/>
    </location>
</feature>
<protein>
    <submittedName>
        <fullName evidence="4">Carbohydrate-binding WSC</fullName>
    </submittedName>
</protein>
<accession>A0A9Q9EJP3</accession>
<dbReference type="PANTHER" id="PTHR43662:SF3">
    <property type="entry name" value="DOMAIN PROTEIN, PUTATIVE (AFU_ORTHOLOGUE AFUA_6G11970)-RELATED"/>
    <property type="match status" value="1"/>
</dbReference>
<proteinExistence type="predicted"/>
<feature type="domain" description="WSC" evidence="3">
    <location>
        <begin position="379"/>
        <end position="484"/>
    </location>
</feature>
<gene>
    <name evidence="4" type="ORF">Slin15195_G048770</name>
</gene>
<organism evidence="4 5">
    <name type="scientific">Septoria linicola</name>
    <dbReference type="NCBI Taxonomy" id="215465"/>
    <lineage>
        <taxon>Eukaryota</taxon>
        <taxon>Fungi</taxon>
        <taxon>Dikarya</taxon>
        <taxon>Ascomycota</taxon>
        <taxon>Pezizomycotina</taxon>
        <taxon>Dothideomycetes</taxon>
        <taxon>Dothideomycetidae</taxon>
        <taxon>Mycosphaerellales</taxon>
        <taxon>Mycosphaerellaceae</taxon>
        <taxon>Septoria</taxon>
    </lineage>
</organism>
<evidence type="ECO:0000313" key="5">
    <source>
        <dbReference type="Proteomes" id="UP001056384"/>
    </source>
</evidence>
<dbReference type="InterPro" id="IPR002889">
    <property type="entry name" value="WSC_carb-bd"/>
</dbReference>
<dbReference type="AlphaFoldDB" id="A0A9Q9EJP3"/>
<dbReference type="SMART" id="SM00321">
    <property type="entry name" value="WSC"/>
    <property type="match status" value="3"/>
</dbReference>
<evidence type="ECO:0000256" key="2">
    <source>
        <dbReference type="SAM" id="SignalP"/>
    </source>
</evidence>
<feature type="signal peptide" evidence="2">
    <location>
        <begin position="1"/>
        <end position="21"/>
    </location>
</feature>
<evidence type="ECO:0000259" key="3">
    <source>
        <dbReference type="PROSITE" id="PS51212"/>
    </source>
</evidence>
<sequence>MYASWMLHAILVAFCVENVNAFWRMNCAHIQRGRVDPLVSPGRIAGHAHSIIGGSNIGINSTYESMVNSECTSCEITADKSAYWSPTLYYNYPNGSYLEVPHNGGVAYYLGRGPNTNQTIPFPNGLNILSGNMAARSYDNTTYTWGNATYPGRPIADRVSFACLRDNQPPEQPYMFETDCPYGMRAQIHYQSCWNGRELYKADNSHVAYQSQIDNGVCPPTHPIQIPHIFLEVLYSVANVPKEAGGHFVFAQGDPTGYGFHGDFQNGWDFDVLSEAVRDCLSVENFGTISECPVLFRHQTSGYKFNCPERPPQIGEQVTGLISKLPGCNQIVNGPAAAPMASNVCPAGSPQPSVTSTRDSISQPTAQVSPGASWGTNSLQRYVGCYNDSGAAIRTLNSVRTANYTAMTVDYCQDFCKSKGYRLSGVEWGQECWCDSGINPTSRVYQMTVGGVDGCTWNCGGTMTRGGTQQICGGLNWISIYNNTDPSFVAFGSNENSAANRPPDLPIKPLPSNYVGCATDQYQNSGRALTGASLSQLNMSSTICARFCGSSNGGRGYQFYGTEYGSQCFCGNALAGSNFLMTATSTPRNTTCSTRCTGVGDEICGGANAISLYRNTTHVAPRIKSPIGKYTQKNCLTDPNGSGGRALTDYRTTSNVMTADLCVKTCLGRRFKYAGVEYGTECYCGNTINAASGAQARTCSIGNLVLCAGDSTQYCGGSAWMNLYYSATL</sequence>
<feature type="region of interest" description="Disordered" evidence="1">
    <location>
        <begin position="347"/>
        <end position="372"/>
    </location>
</feature>
<dbReference type="EMBL" id="CP099420">
    <property type="protein sequence ID" value="USW51558.1"/>
    <property type="molecule type" value="Genomic_DNA"/>
</dbReference>
<reference evidence="4" key="1">
    <citation type="submission" date="2022-06" db="EMBL/GenBank/DDBJ databases">
        <title>Complete genome sequences of two strains of the flax pathogen Septoria linicola.</title>
        <authorList>
            <person name="Lapalu N."/>
            <person name="Simon A."/>
            <person name="Demenou B."/>
            <person name="Paumier D."/>
            <person name="Guillot M.-P."/>
            <person name="Gout L."/>
            <person name="Valade R."/>
        </authorList>
    </citation>
    <scope>NUCLEOTIDE SEQUENCE</scope>
    <source>
        <strain evidence="4">SE15195</strain>
    </source>
</reference>
<dbReference type="Pfam" id="PF01822">
    <property type="entry name" value="WSC"/>
    <property type="match status" value="3"/>
</dbReference>
<dbReference type="Proteomes" id="UP001056384">
    <property type="component" value="Chromosome 3"/>
</dbReference>
<name>A0A9Q9EJP3_9PEZI</name>
<feature type="domain" description="WSC" evidence="3">
    <location>
        <begin position="511"/>
        <end position="616"/>
    </location>
</feature>
<dbReference type="PANTHER" id="PTHR43662">
    <property type="match status" value="1"/>
</dbReference>
<evidence type="ECO:0000313" key="4">
    <source>
        <dbReference type="EMBL" id="USW51558.1"/>
    </source>
</evidence>
<dbReference type="PROSITE" id="PS51212">
    <property type="entry name" value="WSC"/>
    <property type="match status" value="3"/>
</dbReference>
<keyword evidence="2" id="KW-0732">Signal</keyword>
<feature type="chain" id="PRO_5040439171" evidence="2">
    <location>
        <begin position="22"/>
        <end position="729"/>
    </location>
</feature>
<evidence type="ECO:0000256" key="1">
    <source>
        <dbReference type="SAM" id="MobiDB-lite"/>
    </source>
</evidence>